<organism evidence="2">
    <name type="scientific">marine sediment metagenome</name>
    <dbReference type="NCBI Taxonomy" id="412755"/>
    <lineage>
        <taxon>unclassified sequences</taxon>
        <taxon>metagenomes</taxon>
        <taxon>ecological metagenomes</taxon>
    </lineage>
</organism>
<dbReference type="EMBL" id="BARV01004122">
    <property type="protein sequence ID" value="GAI15631.1"/>
    <property type="molecule type" value="Genomic_DNA"/>
</dbReference>
<evidence type="ECO:0000313" key="2">
    <source>
        <dbReference type="EMBL" id="GAI15631.1"/>
    </source>
</evidence>
<gene>
    <name evidence="2" type="ORF">S06H3_09378</name>
</gene>
<proteinExistence type="predicted"/>
<evidence type="ECO:0000256" key="1">
    <source>
        <dbReference type="SAM" id="Phobius"/>
    </source>
</evidence>
<feature type="non-terminal residue" evidence="2">
    <location>
        <position position="1"/>
    </location>
</feature>
<keyword evidence="1" id="KW-0472">Membrane</keyword>
<keyword evidence="1" id="KW-1133">Transmembrane helix</keyword>
<feature type="transmembrane region" description="Helical" evidence="1">
    <location>
        <begin position="6"/>
        <end position="25"/>
    </location>
</feature>
<protein>
    <submittedName>
        <fullName evidence="2">Uncharacterized protein</fullName>
    </submittedName>
</protein>
<sequence length="56" mass="6210">PITALIYDAWFIRASVAGLTIVLTIKPGNKLKKIIITVRIPMPISIDFGASFTFLY</sequence>
<comment type="caution">
    <text evidence="2">The sequence shown here is derived from an EMBL/GenBank/DDBJ whole genome shotgun (WGS) entry which is preliminary data.</text>
</comment>
<name>X1MC18_9ZZZZ</name>
<reference evidence="2" key="1">
    <citation type="journal article" date="2014" name="Front. Microbiol.">
        <title>High frequency of phylogenetically diverse reductive dehalogenase-homologous genes in deep subseafloor sedimentary metagenomes.</title>
        <authorList>
            <person name="Kawai M."/>
            <person name="Futagami T."/>
            <person name="Toyoda A."/>
            <person name="Takaki Y."/>
            <person name="Nishi S."/>
            <person name="Hori S."/>
            <person name="Arai W."/>
            <person name="Tsubouchi T."/>
            <person name="Morono Y."/>
            <person name="Uchiyama I."/>
            <person name="Ito T."/>
            <person name="Fujiyama A."/>
            <person name="Inagaki F."/>
            <person name="Takami H."/>
        </authorList>
    </citation>
    <scope>NUCLEOTIDE SEQUENCE</scope>
    <source>
        <strain evidence="2">Expedition CK06-06</strain>
    </source>
</reference>
<keyword evidence="1" id="KW-0812">Transmembrane</keyword>
<dbReference type="AlphaFoldDB" id="X1MC18"/>
<accession>X1MC18</accession>